<evidence type="ECO:0000313" key="4">
    <source>
        <dbReference type="Proteomes" id="UP000633136"/>
    </source>
</evidence>
<gene>
    <name evidence="3" type="ORF">GCM10011401_14310</name>
</gene>
<dbReference type="Proteomes" id="UP000633136">
    <property type="component" value="Unassembled WGS sequence"/>
</dbReference>
<dbReference type="Gene3D" id="3.10.690.10">
    <property type="entry name" value="Bifunctional nuclease domain"/>
    <property type="match status" value="1"/>
</dbReference>
<dbReference type="SUPFAM" id="SSF103256">
    <property type="entry name" value="Hypothetical protein TM0160"/>
    <property type="match status" value="1"/>
</dbReference>
<organism evidence="3 4">
    <name type="scientific">Nesterenkonia cremea</name>
    <dbReference type="NCBI Taxonomy" id="1882340"/>
    <lineage>
        <taxon>Bacteria</taxon>
        <taxon>Bacillati</taxon>
        <taxon>Actinomycetota</taxon>
        <taxon>Actinomycetes</taxon>
        <taxon>Micrococcales</taxon>
        <taxon>Micrococcaceae</taxon>
        <taxon>Nesterenkonia</taxon>
    </lineage>
</organism>
<protein>
    <recommendedName>
        <fullName evidence="2">BFN domain-containing protein</fullName>
    </recommendedName>
</protein>
<comment type="caution">
    <text evidence="3">The sequence shown here is derived from an EMBL/GenBank/DDBJ whole genome shotgun (WGS) entry which is preliminary data.</text>
</comment>
<accession>A0A917AQP6</accession>
<dbReference type="InterPro" id="IPR036104">
    <property type="entry name" value="BFN_sf"/>
</dbReference>
<dbReference type="GO" id="GO:0004518">
    <property type="term" value="F:nuclease activity"/>
    <property type="evidence" value="ECO:0007669"/>
    <property type="project" value="InterPro"/>
</dbReference>
<dbReference type="InterPro" id="IPR003729">
    <property type="entry name" value="Bi_nuclease_dom"/>
</dbReference>
<dbReference type="PROSITE" id="PS51658">
    <property type="entry name" value="BFN"/>
    <property type="match status" value="1"/>
</dbReference>
<proteinExistence type="predicted"/>
<sequence>MDDQQIPLDVVGVRVELPSKQPVLVLRGAAEGTEKQHVAIMVGAAEANAVAAAMEGRTPPRPLTHDLLVDALNGLGGGVETIEIGLLDSQTYSGTITLTGGHILDARASDAIAVAVRVNCPVTMDENTLAAVAVTPRFRTVSADGEQAASSDPADRPAQSKGPISEAEIEEFQKFLDSAGPDDFRS</sequence>
<keyword evidence="4" id="KW-1185">Reference proteome</keyword>
<dbReference type="Pfam" id="PF02577">
    <property type="entry name" value="BFN_dom"/>
    <property type="match status" value="1"/>
</dbReference>
<feature type="domain" description="BFN" evidence="2">
    <location>
        <begin position="5"/>
        <end position="136"/>
    </location>
</feature>
<evidence type="ECO:0000256" key="1">
    <source>
        <dbReference type="SAM" id="MobiDB-lite"/>
    </source>
</evidence>
<dbReference type="RefSeq" id="WP_188684146.1">
    <property type="nucleotide sequence ID" value="NZ_BMIS01000005.1"/>
</dbReference>
<name>A0A917AQP6_9MICC</name>
<dbReference type="AlphaFoldDB" id="A0A917AQP6"/>
<reference evidence="3" key="2">
    <citation type="submission" date="2020-09" db="EMBL/GenBank/DDBJ databases">
        <authorList>
            <person name="Sun Q."/>
            <person name="Zhou Y."/>
        </authorList>
    </citation>
    <scope>NUCLEOTIDE SEQUENCE</scope>
    <source>
        <strain evidence="3">CGMCC 1.15388</strain>
    </source>
</reference>
<evidence type="ECO:0000313" key="3">
    <source>
        <dbReference type="EMBL" id="GGE68035.1"/>
    </source>
</evidence>
<dbReference type="EMBL" id="BMIS01000005">
    <property type="protein sequence ID" value="GGE68035.1"/>
    <property type="molecule type" value="Genomic_DNA"/>
</dbReference>
<feature type="region of interest" description="Disordered" evidence="1">
    <location>
        <begin position="143"/>
        <end position="165"/>
    </location>
</feature>
<reference evidence="3" key="1">
    <citation type="journal article" date="2014" name="Int. J. Syst. Evol. Microbiol.">
        <title>Complete genome sequence of Corynebacterium casei LMG S-19264T (=DSM 44701T), isolated from a smear-ripened cheese.</title>
        <authorList>
            <consortium name="US DOE Joint Genome Institute (JGI-PGF)"/>
            <person name="Walter F."/>
            <person name="Albersmeier A."/>
            <person name="Kalinowski J."/>
            <person name="Ruckert C."/>
        </authorList>
    </citation>
    <scope>NUCLEOTIDE SEQUENCE</scope>
    <source>
        <strain evidence="3">CGMCC 1.15388</strain>
    </source>
</reference>
<evidence type="ECO:0000259" key="2">
    <source>
        <dbReference type="PROSITE" id="PS51658"/>
    </source>
</evidence>